<sequence>MENQSGVLRKRKNSEEALNAGFKKALVSPAGGSDVYGNNLGDFGILGSSQSSSHGTTTSPSHEQETSSVVSHDSISDLSLNHATTTDTSSVDAA</sequence>
<feature type="non-terminal residue" evidence="2">
    <location>
        <position position="94"/>
    </location>
</feature>
<evidence type="ECO:0000313" key="2">
    <source>
        <dbReference type="EMBL" id="KAF9944245.1"/>
    </source>
</evidence>
<dbReference type="EMBL" id="JAAAHW010008482">
    <property type="protein sequence ID" value="KAF9944245.1"/>
    <property type="molecule type" value="Genomic_DNA"/>
</dbReference>
<dbReference type="AlphaFoldDB" id="A0A9P6IQU9"/>
<name>A0A9P6IQU9_9FUNG</name>
<organism evidence="2 3">
    <name type="scientific">Modicella reniformis</name>
    <dbReference type="NCBI Taxonomy" id="1440133"/>
    <lineage>
        <taxon>Eukaryota</taxon>
        <taxon>Fungi</taxon>
        <taxon>Fungi incertae sedis</taxon>
        <taxon>Mucoromycota</taxon>
        <taxon>Mortierellomycotina</taxon>
        <taxon>Mortierellomycetes</taxon>
        <taxon>Mortierellales</taxon>
        <taxon>Mortierellaceae</taxon>
        <taxon>Modicella</taxon>
    </lineage>
</organism>
<keyword evidence="3" id="KW-1185">Reference proteome</keyword>
<dbReference type="Proteomes" id="UP000749646">
    <property type="component" value="Unassembled WGS sequence"/>
</dbReference>
<feature type="compositionally biased region" description="Low complexity" evidence="1">
    <location>
        <begin position="83"/>
        <end position="94"/>
    </location>
</feature>
<evidence type="ECO:0000313" key="3">
    <source>
        <dbReference type="Proteomes" id="UP000749646"/>
    </source>
</evidence>
<evidence type="ECO:0000256" key="1">
    <source>
        <dbReference type="SAM" id="MobiDB-lite"/>
    </source>
</evidence>
<protein>
    <submittedName>
        <fullName evidence="2">Uncharacterized protein</fullName>
    </submittedName>
</protein>
<feature type="compositionally biased region" description="Low complexity" evidence="1">
    <location>
        <begin position="47"/>
        <end position="61"/>
    </location>
</feature>
<feature type="region of interest" description="Disordered" evidence="1">
    <location>
        <begin position="38"/>
        <end position="94"/>
    </location>
</feature>
<feature type="compositionally biased region" description="Polar residues" evidence="1">
    <location>
        <begin position="66"/>
        <end position="82"/>
    </location>
</feature>
<gene>
    <name evidence="2" type="ORF">BGZ65_012360</name>
</gene>
<accession>A0A9P6IQU9</accession>
<comment type="caution">
    <text evidence="2">The sequence shown here is derived from an EMBL/GenBank/DDBJ whole genome shotgun (WGS) entry which is preliminary data.</text>
</comment>
<proteinExistence type="predicted"/>
<reference evidence="2" key="1">
    <citation type="journal article" date="2020" name="Fungal Divers.">
        <title>Resolving the Mortierellaceae phylogeny through synthesis of multi-gene phylogenetics and phylogenomics.</title>
        <authorList>
            <person name="Vandepol N."/>
            <person name="Liber J."/>
            <person name="Desiro A."/>
            <person name="Na H."/>
            <person name="Kennedy M."/>
            <person name="Barry K."/>
            <person name="Grigoriev I.V."/>
            <person name="Miller A.N."/>
            <person name="O'Donnell K."/>
            <person name="Stajich J.E."/>
            <person name="Bonito G."/>
        </authorList>
    </citation>
    <scope>NUCLEOTIDE SEQUENCE</scope>
    <source>
        <strain evidence="2">MES-2147</strain>
    </source>
</reference>